<comment type="caution">
    <text evidence="1">The sequence shown here is derived from an EMBL/GenBank/DDBJ whole genome shotgun (WGS) entry which is preliminary data.</text>
</comment>
<gene>
    <name evidence="1" type="ORF">CEXT_234711</name>
</gene>
<reference evidence="1 2" key="1">
    <citation type="submission" date="2021-06" db="EMBL/GenBank/DDBJ databases">
        <title>Caerostris extrusa draft genome.</title>
        <authorList>
            <person name="Kono N."/>
            <person name="Arakawa K."/>
        </authorList>
    </citation>
    <scope>NUCLEOTIDE SEQUENCE [LARGE SCALE GENOMIC DNA]</scope>
</reference>
<dbReference type="Proteomes" id="UP001054945">
    <property type="component" value="Unassembled WGS sequence"/>
</dbReference>
<name>A0AAV4W8Y8_CAEEX</name>
<evidence type="ECO:0000313" key="1">
    <source>
        <dbReference type="EMBL" id="GIY79127.1"/>
    </source>
</evidence>
<dbReference type="AlphaFoldDB" id="A0AAV4W8Y8"/>
<accession>A0AAV4W8Y8</accession>
<keyword evidence="2" id="KW-1185">Reference proteome</keyword>
<sequence length="115" mass="13306">MLQRANRLATTVKCFTKTILLRWVGTRKVGLKRRPLQSDRLLRSTAYYATLDIHHPHLPSQFVRQNSRDRAHTPALDRRLLVDSPHEVLFFPRLKSKSAGDGGYQCFILIVDVPR</sequence>
<dbReference type="EMBL" id="BPLR01015849">
    <property type="protein sequence ID" value="GIY79127.1"/>
    <property type="molecule type" value="Genomic_DNA"/>
</dbReference>
<proteinExistence type="predicted"/>
<protein>
    <submittedName>
        <fullName evidence="1">Uncharacterized protein</fullName>
    </submittedName>
</protein>
<evidence type="ECO:0000313" key="2">
    <source>
        <dbReference type="Proteomes" id="UP001054945"/>
    </source>
</evidence>
<organism evidence="1 2">
    <name type="scientific">Caerostris extrusa</name>
    <name type="common">Bark spider</name>
    <name type="synonym">Caerostris bankana</name>
    <dbReference type="NCBI Taxonomy" id="172846"/>
    <lineage>
        <taxon>Eukaryota</taxon>
        <taxon>Metazoa</taxon>
        <taxon>Ecdysozoa</taxon>
        <taxon>Arthropoda</taxon>
        <taxon>Chelicerata</taxon>
        <taxon>Arachnida</taxon>
        <taxon>Araneae</taxon>
        <taxon>Araneomorphae</taxon>
        <taxon>Entelegynae</taxon>
        <taxon>Araneoidea</taxon>
        <taxon>Araneidae</taxon>
        <taxon>Caerostris</taxon>
    </lineage>
</organism>